<dbReference type="InterPro" id="IPR009057">
    <property type="entry name" value="Homeodomain-like_sf"/>
</dbReference>
<name>A0ABZ2XQ09_9RHOO</name>
<keyword evidence="2" id="KW-1185">Reference proteome</keyword>
<evidence type="ECO:0000313" key="2">
    <source>
        <dbReference type="Proteomes" id="UP001479520"/>
    </source>
</evidence>
<protein>
    <submittedName>
        <fullName evidence="1">DUF6262 family protein</fullName>
    </submittedName>
</protein>
<dbReference type="RefSeq" id="WP_152091045.1">
    <property type="nucleotide sequence ID" value="NZ_CP151407.1"/>
</dbReference>
<proteinExistence type="predicted"/>
<gene>
    <name evidence="1" type="ORF">AADV58_16950</name>
</gene>
<evidence type="ECO:0000313" key="1">
    <source>
        <dbReference type="EMBL" id="WZJ23445.1"/>
    </source>
</evidence>
<organism evidence="1 2">
    <name type="scientific">Azonexus hydrophilus</name>
    <dbReference type="NCBI Taxonomy" id="418702"/>
    <lineage>
        <taxon>Bacteria</taxon>
        <taxon>Pseudomonadati</taxon>
        <taxon>Pseudomonadota</taxon>
        <taxon>Betaproteobacteria</taxon>
        <taxon>Rhodocyclales</taxon>
        <taxon>Azonexaceae</taxon>
        <taxon>Azonexus</taxon>
    </lineage>
</organism>
<geneLocation type="plasmid" evidence="1 2">
    <name>unnamed1</name>
</geneLocation>
<sequence length="126" mass="14231">MDTREQIEQAIKQMLDAGESISISAVAEKCGVSHSLIYNRYPDLKEKIKELKSGQKARQKTESDEALISTLLAKNKALQEKVKTENSGQAEEAFKSMLSHVQQVYSMYDQLLDDRNKLAERLGRGQ</sequence>
<dbReference type="SUPFAM" id="SSF46689">
    <property type="entry name" value="Homeodomain-like"/>
    <property type="match status" value="1"/>
</dbReference>
<dbReference type="InterPro" id="IPR046229">
    <property type="entry name" value="TnpC-like"/>
</dbReference>
<keyword evidence="1" id="KW-0614">Plasmid</keyword>
<accession>A0ABZ2XQ09</accession>
<reference evidence="1 2" key="1">
    <citation type="submission" date="2024-04" db="EMBL/GenBank/DDBJ databases">
        <title>Dissimilatory iodate-reducing microorganisms contribute to the enrichment of iodine in groundwater.</title>
        <authorList>
            <person name="Jiang Z."/>
        </authorList>
    </citation>
    <scope>NUCLEOTIDE SEQUENCE [LARGE SCALE GENOMIC DNA]</scope>
    <source>
        <strain evidence="1 2">NCP973</strain>
        <plasmid evidence="1 2">unnamed1</plasmid>
    </source>
</reference>
<dbReference type="Pfam" id="PF19776">
    <property type="entry name" value="DUF6262"/>
    <property type="match status" value="1"/>
</dbReference>
<dbReference type="Proteomes" id="UP001479520">
    <property type="component" value="Plasmid unnamed1"/>
</dbReference>
<dbReference type="EMBL" id="CP151407">
    <property type="protein sequence ID" value="WZJ23445.1"/>
    <property type="molecule type" value="Genomic_DNA"/>
</dbReference>